<sequence>MKKMLFFFASLLLLSACTTSRTFHVGIDKAENVNVQYKDSTNAVYPSFQ</sequence>
<proteinExistence type="predicted"/>
<protein>
    <recommendedName>
        <fullName evidence="3">Lipoprotein</fullName>
    </recommendedName>
</protein>
<name>A0A8F5MJW6_9VIRU</name>
<keyword evidence="1" id="KW-0732">Signal</keyword>
<dbReference type="EMBL" id="MZ089807">
    <property type="protein sequence ID" value="QXN75299.1"/>
    <property type="molecule type" value="Genomic_DNA"/>
</dbReference>
<accession>A0A8F5MJW6</accession>
<dbReference type="InterPro" id="IPR012640">
    <property type="entry name" value="Membr_lipoprot_lipid_attach_CS"/>
</dbReference>
<evidence type="ECO:0000313" key="2">
    <source>
        <dbReference type="EMBL" id="QXN75299.1"/>
    </source>
</evidence>
<dbReference type="Pfam" id="PF08139">
    <property type="entry name" value="LPAM_1"/>
    <property type="match status" value="1"/>
</dbReference>
<evidence type="ECO:0008006" key="3">
    <source>
        <dbReference type="Google" id="ProtNLM"/>
    </source>
</evidence>
<reference evidence="2" key="1">
    <citation type="submission" date="2021-04" db="EMBL/GenBank/DDBJ databases">
        <title>Genomes of microviruses identified in yellow-bellied marmot fecal samples.</title>
        <authorList>
            <person name="Varsani A."/>
            <person name="Kraberger S."/>
            <person name="Chatterjee A."/>
            <person name="Richet C."/>
            <person name="Fontenele R.S."/>
            <person name="Schmidlin K."/>
            <person name="Blumstein D.T."/>
        </authorList>
    </citation>
    <scope>NUCLEOTIDE SEQUENCE</scope>
    <source>
        <strain evidence="2">Mar61</strain>
    </source>
</reference>
<dbReference type="PROSITE" id="PS51257">
    <property type="entry name" value="PROKAR_LIPOPROTEIN"/>
    <property type="match status" value="1"/>
</dbReference>
<evidence type="ECO:0000256" key="1">
    <source>
        <dbReference type="ARBA" id="ARBA00022729"/>
    </source>
</evidence>
<organism evidence="2">
    <name type="scientific">Microvirus mar61</name>
    <dbReference type="NCBI Taxonomy" id="2851198"/>
    <lineage>
        <taxon>Viruses</taxon>
        <taxon>Monodnaviria</taxon>
        <taxon>Sangervirae</taxon>
        <taxon>Phixviricota</taxon>
        <taxon>Malgrandaviricetes</taxon>
        <taxon>Petitvirales</taxon>
        <taxon>Microviridae</taxon>
    </lineage>
</organism>